<evidence type="ECO:0000256" key="2">
    <source>
        <dbReference type="ARBA" id="ARBA00022729"/>
    </source>
</evidence>
<dbReference type="HAMAP" id="MF_00915">
    <property type="entry name" value="FtsP"/>
    <property type="match status" value="1"/>
</dbReference>
<dbReference type="InterPro" id="IPR001117">
    <property type="entry name" value="Cu-oxidase_2nd"/>
</dbReference>
<comment type="subcellular location">
    <subcellularLocation>
        <location evidence="5">Periplasm</location>
    </subcellularLocation>
    <text evidence="5">Localizes to the division septum.</text>
</comment>
<dbReference type="InterPro" id="IPR006311">
    <property type="entry name" value="TAT_signal"/>
</dbReference>
<proteinExistence type="inferred from homology"/>
<dbReference type="Proteomes" id="UP000072520">
    <property type="component" value="Unassembled WGS sequence"/>
</dbReference>
<dbReference type="GO" id="GO:0005507">
    <property type="term" value="F:copper ion binding"/>
    <property type="evidence" value="ECO:0007669"/>
    <property type="project" value="InterPro"/>
</dbReference>
<dbReference type="CDD" id="cd13867">
    <property type="entry name" value="CuRO_2_CueO_FtsP"/>
    <property type="match status" value="1"/>
</dbReference>
<dbReference type="PROSITE" id="PS51318">
    <property type="entry name" value="TAT"/>
    <property type="match status" value="1"/>
</dbReference>
<keyword evidence="4 5" id="KW-0131">Cell cycle</keyword>
<sequence length="476" mass="52423">MSFSRRQFIQLSAGVALSATVMPHAARAASLRGDTPLPVPPLIESRRGQPLFLTLQRSHWSFNGDNNKVPVWGINGMYLGPTVRVYSGDDVKLIYSNRLNEPVSMTVSGLQVPGALMGGAPRMMSAGVDWAPVLPIRQNAATCWYHANTPNRMAPHVYNGLAGMWLIEDDLSKQLPLPKHYGVDDFPLIIQDKRLDNFATPVYDPPADGGFLGDTLLVNGVRNPFIEVSRGWVRLRLLNASNARRYELSISDNRPFTVIASDQGFLPSPVAVQRLTLAPGERREVLVDMSQGDEVSITAGTAAGIMDRLRGFFEPSTILTSTLVLTLRPTGLLPLVTDNLPMRLLADQILDGASVRTREFRIGDSMPGINGAVWDMNRIDTTAQQGTFERWIIRADRPQSLHIQGVMFLIKSVNGAQSMGEDRGWKDTVWVDGEVELLVNFTQSSSDHFPFVYYSQTLELADRGTAGQLLVQPATA</sequence>
<evidence type="ECO:0000313" key="10">
    <source>
        <dbReference type="EMBL" id="KTS99990.1"/>
    </source>
</evidence>
<evidence type="ECO:0000259" key="7">
    <source>
        <dbReference type="Pfam" id="PF00394"/>
    </source>
</evidence>
<dbReference type="RefSeq" id="WP_039342152.1">
    <property type="nucleotide sequence ID" value="NZ_CP046585.1"/>
</dbReference>
<dbReference type="InterPro" id="IPR026589">
    <property type="entry name" value="FtsP"/>
</dbReference>
<keyword evidence="1 5" id="KW-0132">Cell division</keyword>
<dbReference type="InterPro" id="IPR011707">
    <property type="entry name" value="Cu-oxidase-like_N"/>
</dbReference>
<name>A0AB34VJA8_9GAMM</name>
<dbReference type="Pfam" id="PF00394">
    <property type="entry name" value="Cu-oxidase"/>
    <property type="match status" value="1"/>
</dbReference>
<dbReference type="Pfam" id="PF07732">
    <property type="entry name" value="Cu-oxidase_3"/>
    <property type="match status" value="1"/>
</dbReference>
<dbReference type="GO" id="GO:0016491">
    <property type="term" value="F:oxidoreductase activity"/>
    <property type="evidence" value="ECO:0007669"/>
    <property type="project" value="InterPro"/>
</dbReference>
<comment type="caution">
    <text evidence="10">The sequence shown here is derived from an EMBL/GenBank/DDBJ whole genome shotgun (WGS) entry which is preliminary data.</text>
</comment>
<comment type="function">
    <text evidence="5">Cell division protein that is required for growth during stress conditions. May be involved in protecting or stabilizing the divisomal assembly under conditions of stress.</text>
</comment>
<feature type="domain" description="Plastocyanin-like" evidence="7">
    <location>
        <begin position="232"/>
        <end position="293"/>
    </location>
</feature>
<comment type="similarity">
    <text evidence="5">Belongs to the FtsP family.</text>
</comment>
<evidence type="ECO:0000256" key="3">
    <source>
        <dbReference type="ARBA" id="ARBA00022764"/>
    </source>
</evidence>
<dbReference type="SUPFAM" id="SSF49503">
    <property type="entry name" value="Cupredoxins"/>
    <property type="match status" value="3"/>
</dbReference>
<accession>A0AB34VJA8</accession>
<dbReference type="PANTHER" id="PTHR48267">
    <property type="entry name" value="CUPREDOXIN SUPERFAMILY PROTEIN"/>
    <property type="match status" value="1"/>
</dbReference>
<evidence type="ECO:0000259" key="8">
    <source>
        <dbReference type="Pfam" id="PF07731"/>
    </source>
</evidence>
<evidence type="ECO:0000259" key="9">
    <source>
        <dbReference type="Pfam" id="PF07732"/>
    </source>
</evidence>
<dbReference type="GO" id="GO:0030288">
    <property type="term" value="C:outer membrane-bounded periplasmic space"/>
    <property type="evidence" value="ECO:0007669"/>
    <property type="project" value="UniProtKB-UniRule"/>
</dbReference>
<evidence type="ECO:0000256" key="4">
    <source>
        <dbReference type="ARBA" id="ARBA00023306"/>
    </source>
</evidence>
<evidence type="ECO:0000313" key="11">
    <source>
        <dbReference type="Proteomes" id="UP000072520"/>
    </source>
</evidence>
<feature type="signal peptide" evidence="6">
    <location>
        <begin position="1"/>
        <end position="28"/>
    </location>
</feature>
<dbReference type="InterPro" id="IPR008972">
    <property type="entry name" value="Cupredoxin"/>
</dbReference>
<dbReference type="GO" id="GO:0032153">
    <property type="term" value="C:cell division site"/>
    <property type="evidence" value="ECO:0007669"/>
    <property type="project" value="UniProtKB-UniRule"/>
</dbReference>
<protein>
    <recommendedName>
        <fullName evidence="5">Cell division protein FtsP</fullName>
    </recommendedName>
</protein>
<evidence type="ECO:0000256" key="6">
    <source>
        <dbReference type="SAM" id="SignalP"/>
    </source>
</evidence>
<dbReference type="GO" id="GO:0043093">
    <property type="term" value="P:FtsZ-dependent cytokinesis"/>
    <property type="evidence" value="ECO:0007669"/>
    <property type="project" value="UniProtKB-UniRule"/>
</dbReference>
<feature type="domain" description="Plastocyanin-like" evidence="8">
    <location>
        <begin position="363"/>
        <end position="473"/>
    </location>
</feature>
<organism evidence="10 11">
    <name type="scientific">Pantoea stewartii</name>
    <dbReference type="NCBI Taxonomy" id="66269"/>
    <lineage>
        <taxon>Bacteria</taxon>
        <taxon>Pseudomonadati</taxon>
        <taxon>Pseudomonadota</taxon>
        <taxon>Gammaproteobacteria</taxon>
        <taxon>Enterobacterales</taxon>
        <taxon>Erwiniaceae</taxon>
        <taxon>Pantoea</taxon>
    </lineage>
</organism>
<dbReference type="NCBIfam" id="NF008135">
    <property type="entry name" value="PRK10883.1"/>
    <property type="match status" value="1"/>
</dbReference>
<feature type="domain" description="Plastocyanin-like" evidence="9">
    <location>
        <begin position="56"/>
        <end position="170"/>
    </location>
</feature>
<reference evidence="10 11" key="1">
    <citation type="journal article" date="2016" name="Front. Microbiol.">
        <title>Genomic Resource of Rice Seed Associated Bacteria.</title>
        <authorList>
            <person name="Midha S."/>
            <person name="Bansal K."/>
            <person name="Sharma S."/>
            <person name="Kumar N."/>
            <person name="Patil P.P."/>
            <person name="Chaudhry V."/>
            <person name="Patil P.B."/>
        </authorList>
    </citation>
    <scope>NUCLEOTIDE SEQUENCE [LARGE SCALE GENOMIC DNA]</scope>
    <source>
        <strain evidence="10 11">RSA13</strain>
    </source>
</reference>
<dbReference type="Pfam" id="PF07731">
    <property type="entry name" value="Cu-oxidase_2"/>
    <property type="match status" value="1"/>
</dbReference>
<gene>
    <name evidence="5" type="primary">ftsP</name>
    <name evidence="10" type="ORF">RSA13_04190</name>
</gene>
<dbReference type="InterPro" id="IPR045087">
    <property type="entry name" value="Cu-oxidase_fam"/>
</dbReference>
<dbReference type="InterPro" id="IPR011706">
    <property type="entry name" value="Cu-oxidase_C"/>
</dbReference>
<evidence type="ECO:0000256" key="5">
    <source>
        <dbReference type="HAMAP-Rule" id="MF_00915"/>
    </source>
</evidence>
<dbReference type="Gene3D" id="2.60.40.420">
    <property type="entry name" value="Cupredoxins - blue copper proteins"/>
    <property type="match status" value="3"/>
</dbReference>
<evidence type="ECO:0000256" key="1">
    <source>
        <dbReference type="ARBA" id="ARBA00022618"/>
    </source>
</evidence>
<dbReference type="EMBL" id="LDSI01000004">
    <property type="protein sequence ID" value="KTS99990.1"/>
    <property type="molecule type" value="Genomic_DNA"/>
</dbReference>
<dbReference type="AlphaFoldDB" id="A0AB34VJA8"/>
<keyword evidence="2 6" id="KW-0732">Signal</keyword>
<dbReference type="PANTHER" id="PTHR48267:SF1">
    <property type="entry name" value="BILIRUBIN OXIDASE"/>
    <property type="match status" value="1"/>
</dbReference>
<feature type="chain" id="PRO_5044306287" description="Cell division protein FtsP" evidence="6">
    <location>
        <begin position="29"/>
        <end position="476"/>
    </location>
</feature>
<keyword evidence="3 5" id="KW-0574">Periplasm</keyword>